<evidence type="ECO:0000256" key="1">
    <source>
        <dbReference type="SAM" id="MobiDB-lite"/>
    </source>
</evidence>
<feature type="transmembrane region" description="Helical" evidence="2">
    <location>
        <begin position="75"/>
        <end position="94"/>
    </location>
</feature>
<keyword evidence="2" id="KW-0472">Membrane</keyword>
<dbReference type="AlphaFoldDB" id="A0A367G4B6"/>
<feature type="compositionally biased region" description="Acidic residues" evidence="1">
    <location>
        <begin position="117"/>
        <end position="127"/>
    </location>
</feature>
<organism evidence="3 4">
    <name type="scientific">Blautia obeum</name>
    <dbReference type="NCBI Taxonomy" id="40520"/>
    <lineage>
        <taxon>Bacteria</taxon>
        <taxon>Bacillati</taxon>
        <taxon>Bacillota</taxon>
        <taxon>Clostridia</taxon>
        <taxon>Lachnospirales</taxon>
        <taxon>Lachnospiraceae</taxon>
        <taxon>Blautia</taxon>
    </lineage>
</organism>
<keyword evidence="2" id="KW-1133">Transmembrane helix</keyword>
<name>A0A367G4B6_9FIRM</name>
<evidence type="ECO:0000313" key="4">
    <source>
        <dbReference type="Proteomes" id="UP000253208"/>
    </source>
</evidence>
<keyword evidence="2" id="KW-0812">Transmembrane</keyword>
<evidence type="ECO:0000313" key="3">
    <source>
        <dbReference type="EMBL" id="RCH44844.1"/>
    </source>
</evidence>
<feature type="transmembrane region" description="Helical" evidence="2">
    <location>
        <begin position="47"/>
        <end position="69"/>
    </location>
</feature>
<protein>
    <submittedName>
        <fullName evidence="3">Uncharacterized protein</fullName>
    </submittedName>
</protein>
<accession>A0A367G4B6</accession>
<comment type="caution">
    <text evidence="3">The sequence shown here is derived from an EMBL/GenBank/DDBJ whole genome shotgun (WGS) entry which is preliminary data.</text>
</comment>
<proteinExistence type="predicted"/>
<dbReference type="EMBL" id="PSQG01000006">
    <property type="protein sequence ID" value="RCH44844.1"/>
    <property type="molecule type" value="Genomic_DNA"/>
</dbReference>
<feature type="region of interest" description="Disordered" evidence="1">
    <location>
        <begin position="117"/>
        <end position="136"/>
    </location>
</feature>
<gene>
    <name evidence="3" type="ORF">C4886_05165</name>
</gene>
<dbReference type="RefSeq" id="WP_114001851.1">
    <property type="nucleotide sequence ID" value="NZ_PSQG01000006.1"/>
</dbReference>
<evidence type="ECO:0000256" key="2">
    <source>
        <dbReference type="SAM" id="Phobius"/>
    </source>
</evidence>
<sequence length="136" mass="15685">MNKIKYEKRMKELDQIAEEQQLRQQVRDRERELGLRRTRKKPAWGKAMMAVIYGLCIEIVIYAEIVMWMRFDLSALYALIGVPAAMFGVFWAYAQKSAKENTKGGIVYDMNIRQAETDDPADFEPENNTDTGEGIG</sequence>
<reference evidence="3 4" key="1">
    <citation type="submission" date="2018-02" db="EMBL/GenBank/DDBJ databases">
        <title>Complete genome sequencing of Faecalibacterium prausnitzii strains isolated from the human gut.</title>
        <authorList>
            <person name="Fitzgerald B.C."/>
            <person name="Shkoporov A.N."/>
            <person name="Ross P.R."/>
            <person name="Hill C."/>
        </authorList>
    </citation>
    <scope>NUCLEOTIDE SEQUENCE [LARGE SCALE GENOMIC DNA]</scope>
    <source>
        <strain evidence="3 4">APC942/31-1</strain>
    </source>
</reference>
<dbReference type="Proteomes" id="UP000253208">
    <property type="component" value="Unassembled WGS sequence"/>
</dbReference>